<feature type="transmembrane region" description="Helical" evidence="3">
    <location>
        <begin position="70"/>
        <end position="87"/>
    </location>
</feature>
<accession>A0A2I0W7M5</accession>
<evidence type="ECO:0000256" key="1">
    <source>
        <dbReference type="ARBA" id="ARBA00022676"/>
    </source>
</evidence>
<gene>
    <name evidence="5" type="ORF">MA16_Dca004509</name>
</gene>
<dbReference type="PANTHER" id="PTHR47778:SF2">
    <property type="entry name" value="GLYCOSYL TRANSFERASE FAMILY 1 DOMAIN-CONTAINING PROTEIN"/>
    <property type="match status" value="1"/>
</dbReference>
<evidence type="ECO:0000313" key="5">
    <source>
        <dbReference type="EMBL" id="PKU71667.1"/>
    </source>
</evidence>
<dbReference type="InterPro" id="IPR001296">
    <property type="entry name" value="Glyco_trans_1"/>
</dbReference>
<sequence length="729" mass="81272">MDDISGKGDVHGNLPGLNLIRGPGSLKTSLSGRSGARNSPSFRRLQSSRTPRRDLRSGSGSLQWIRSNRVVFWLLLITMWAYIGFHVQSRWAHSDHSKKEFVGYKGEAVGVKNQEDAAKELNSLGSKPQNLVVKEPTIVKNKKISDSSDSKLPVRSISRIVKSSSRKRGRRMLKKVTPKTPAVVVENTENESDDAIIPKRNTSFGLMVGPFGDVEDKILEWTPEKRKGTCDRKGRFAKIVWSRTIILIFHELSMTGAPLSMMELATELLSCGAYVKVVVLSKKGGLMSELDRRGISILEDKGEISFKAAMKADLVIAGSAVSSSWIEQYLRRNPAGSNQLVWWIMENRQEYFNRSKHMLSQVKMLTFLSDIQSNQWLSWCKEENIKLKSQPMVVPLSVNDELAFAAGIPCSLNTPAFSTEKMMGKRDLLRIEVRKEMGLSDNDMLVMTLSSINPAKGQLLLVEAAHLVAERNVSQRDPIVIEKEFSLDSNQNQGTVNNVLGAGKLDLEANLTDSKVEAKRKPTNGASKKRRRKRSRSNGLSLRNDSETAKQDQRKLRRLLADKTGAEEQSLKILIGSVGSKSNKVPYVKGLLRFLSQTSNMSNFVLWTRATTRVASLYAAADVYIINSQGVGETFGRVTIEAMAFGLPVLGTDAGGTREIVEDKVTGLLHPLGHEGTYNLAQNIQYFLNNPSVRKKMGLHGRQKVQKKYLKHHTYSKLAEVFIKCMKVK</sequence>
<feature type="compositionally biased region" description="Polar residues" evidence="2">
    <location>
        <begin position="26"/>
        <end position="49"/>
    </location>
</feature>
<keyword evidence="3" id="KW-1133">Transmembrane helix</keyword>
<evidence type="ECO:0000259" key="4">
    <source>
        <dbReference type="Pfam" id="PF00534"/>
    </source>
</evidence>
<evidence type="ECO:0000313" key="6">
    <source>
        <dbReference type="Proteomes" id="UP000233837"/>
    </source>
</evidence>
<feature type="compositionally biased region" description="Basic and acidic residues" evidence="2">
    <location>
        <begin position="544"/>
        <end position="554"/>
    </location>
</feature>
<dbReference type="AlphaFoldDB" id="A0A2I0W7M5"/>
<dbReference type="InterPro" id="IPR041693">
    <property type="entry name" value="Glyco_trans_4_5"/>
</dbReference>
<dbReference type="Gene3D" id="3.40.50.2000">
    <property type="entry name" value="Glycogen Phosphorylase B"/>
    <property type="match status" value="1"/>
</dbReference>
<dbReference type="CDD" id="cd03801">
    <property type="entry name" value="GT4_PimA-like"/>
    <property type="match status" value="1"/>
</dbReference>
<dbReference type="SUPFAM" id="SSF53756">
    <property type="entry name" value="UDP-Glycosyltransferase/glycogen phosphorylase"/>
    <property type="match status" value="1"/>
</dbReference>
<keyword evidence="3" id="KW-0472">Membrane</keyword>
<dbReference type="Pfam" id="PF00534">
    <property type="entry name" value="Glycos_transf_1"/>
    <property type="match status" value="1"/>
</dbReference>
<keyword evidence="1" id="KW-0328">Glycosyltransferase</keyword>
<name>A0A2I0W7M5_9ASPA</name>
<keyword evidence="3" id="KW-0812">Transmembrane</keyword>
<keyword evidence="6" id="KW-1185">Reference proteome</keyword>
<feature type="region of interest" description="Disordered" evidence="2">
    <location>
        <begin position="513"/>
        <end position="554"/>
    </location>
</feature>
<evidence type="ECO:0000256" key="3">
    <source>
        <dbReference type="SAM" id="Phobius"/>
    </source>
</evidence>
<dbReference type="Pfam" id="PF16994">
    <property type="entry name" value="Glyco_trans_4_5"/>
    <property type="match status" value="1"/>
</dbReference>
<dbReference type="OrthoDB" id="512920at2759"/>
<dbReference type="PANTHER" id="PTHR47778">
    <property type="entry name" value="BNAA05G14870D PROTEIN"/>
    <property type="match status" value="1"/>
</dbReference>
<dbReference type="STRING" id="906689.A0A2I0W7M5"/>
<proteinExistence type="predicted"/>
<dbReference type="GO" id="GO:0016757">
    <property type="term" value="F:glycosyltransferase activity"/>
    <property type="evidence" value="ECO:0007669"/>
    <property type="project" value="UniProtKB-KW"/>
</dbReference>
<feature type="domain" description="Glycosyl transferase family 1" evidence="4">
    <location>
        <begin position="603"/>
        <end position="703"/>
    </location>
</feature>
<keyword evidence="5" id="KW-0808">Transferase</keyword>
<organism evidence="5 6">
    <name type="scientific">Dendrobium catenatum</name>
    <dbReference type="NCBI Taxonomy" id="906689"/>
    <lineage>
        <taxon>Eukaryota</taxon>
        <taxon>Viridiplantae</taxon>
        <taxon>Streptophyta</taxon>
        <taxon>Embryophyta</taxon>
        <taxon>Tracheophyta</taxon>
        <taxon>Spermatophyta</taxon>
        <taxon>Magnoliopsida</taxon>
        <taxon>Liliopsida</taxon>
        <taxon>Asparagales</taxon>
        <taxon>Orchidaceae</taxon>
        <taxon>Epidendroideae</taxon>
        <taxon>Malaxideae</taxon>
        <taxon>Dendrobiinae</taxon>
        <taxon>Dendrobium</taxon>
    </lineage>
</organism>
<feature type="region of interest" description="Disordered" evidence="2">
    <location>
        <begin position="20"/>
        <end position="59"/>
    </location>
</feature>
<feature type="compositionally biased region" description="Basic residues" evidence="2">
    <location>
        <begin position="527"/>
        <end position="536"/>
    </location>
</feature>
<dbReference type="EMBL" id="KZ502877">
    <property type="protein sequence ID" value="PKU71667.1"/>
    <property type="molecule type" value="Genomic_DNA"/>
</dbReference>
<reference evidence="5 6" key="1">
    <citation type="journal article" date="2016" name="Sci. Rep.">
        <title>The Dendrobium catenatum Lindl. genome sequence provides insights into polysaccharide synthase, floral development and adaptive evolution.</title>
        <authorList>
            <person name="Zhang G.Q."/>
            <person name="Xu Q."/>
            <person name="Bian C."/>
            <person name="Tsai W.C."/>
            <person name="Yeh C.M."/>
            <person name="Liu K.W."/>
            <person name="Yoshida K."/>
            <person name="Zhang L.S."/>
            <person name="Chang S.B."/>
            <person name="Chen F."/>
            <person name="Shi Y."/>
            <person name="Su Y.Y."/>
            <person name="Zhang Y.Q."/>
            <person name="Chen L.J."/>
            <person name="Yin Y."/>
            <person name="Lin M."/>
            <person name="Huang H."/>
            <person name="Deng H."/>
            <person name="Wang Z.W."/>
            <person name="Zhu S.L."/>
            <person name="Zhao X."/>
            <person name="Deng C."/>
            <person name="Niu S.C."/>
            <person name="Huang J."/>
            <person name="Wang M."/>
            <person name="Liu G.H."/>
            <person name="Yang H.J."/>
            <person name="Xiao X.J."/>
            <person name="Hsiao Y.Y."/>
            <person name="Wu W.L."/>
            <person name="Chen Y.Y."/>
            <person name="Mitsuda N."/>
            <person name="Ohme-Takagi M."/>
            <person name="Luo Y.B."/>
            <person name="Van de Peer Y."/>
            <person name="Liu Z.J."/>
        </authorList>
    </citation>
    <scope>NUCLEOTIDE SEQUENCE [LARGE SCALE GENOMIC DNA]</scope>
    <source>
        <tissue evidence="5">The whole plant</tissue>
    </source>
</reference>
<evidence type="ECO:0000256" key="2">
    <source>
        <dbReference type="SAM" id="MobiDB-lite"/>
    </source>
</evidence>
<dbReference type="Proteomes" id="UP000233837">
    <property type="component" value="Unassembled WGS sequence"/>
</dbReference>
<reference evidence="5 6" key="2">
    <citation type="journal article" date="2017" name="Nature">
        <title>The Apostasia genome and the evolution of orchids.</title>
        <authorList>
            <person name="Zhang G.Q."/>
            <person name="Liu K.W."/>
            <person name="Li Z."/>
            <person name="Lohaus R."/>
            <person name="Hsiao Y.Y."/>
            <person name="Niu S.C."/>
            <person name="Wang J.Y."/>
            <person name="Lin Y.C."/>
            <person name="Xu Q."/>
            <person name="Chen L.J."/>
            <person name="Yoshida K."/>
            <person name="Fujiwara S."/>
            <person name="Wang Z.W."/>
            <person name="Zhang Y.Q."/>
            <person name="Mitsuda N."/>
            <person name="Wang M."/>
            <person name="Liu G.H."/>
            <person name="Pecoraro L."/>
            <person name="Huang H.X."/>
            <person name="Xiao X.J."/>
            <person name="Lin M."/>
            <person name="Wu X.Y."/>
            <person name="Wu W.L."/>
            <person name="Chen Y.Y."/>
            <person name="Chang S.B."/>
            <person name="Sakamoto S."/>
            <person name="Ohme-Takagi M."/>
            <person name="Yagi M."/>
            <person name="Zeng S.J."/>
            <person name="Shen C.Y."/>
            <person name="Yeh C.M."/>
            <person name="Luo Y.B."/>
            <person name="Tsai W.C."/>
            <person name="Van de Peer Y."/>
            <person name="Liu Z.J."/>
        </authorList>
    </citation>
    <scope>NUCLEOTIDE SEQUENCE [LARGE SCALE GENOMIC DNA]</scope>
    <source>
        <tissue evidence="5">The whole plant</tissue>
    </source>
</reference>
<protein>
    <submittedName>
        <fullName evidence="5">Sulfoquinovosyltransferase</fullName>
    </submittedName>
</protein>